<evidence type="ECO:0000256" key="6">
    <source>
        <dbReference type="ARBA" id="ARBA00023242"/>
    </source>
</evidence>
<comment type="catalytic activity">
    <reaction evidence="7">
        <text>an adenosine in mRNA + S-adenosyl-L-methionine = an N(1)-methyladenosine in mRNA + S-adenosyl-L-homocysteine + H(+)</text>
        <dbReference type="Rhea" id="RHEA:55392"/>
        <dbReference type="Rhea" id="RHEA-COMP:12414"/>
        <dbReference type="Rhea" id="RHEA-COMP:12415"/>
        <dbReference type="ChEBI" id="CHEBI:15378"/>
        <dbReference type="ChEBI" id="CHEBI:57856"/>
        <dbReference type="ChEBI" id="CHEBI:59789"/>
        <dbReference type="ChEBI" id="CHEBI:74411"/>
        <dbReference type="ChEBI" id="CHEBI:74491"/>
    </reaction>
</comment>
<dbReference type="InterPro" id="IPR049470">
    <property type="entry name" value="TRM61_C"/>
</dbReference>
<dbReference type="PIRSF" id="PIRSF017269">
    <property type="entry name" value="GCD14"/>
    <property type="match status" value="1"/>
</dbReference>
<feature type="compositionally biased region" description="Basic and acidic residues" evidence="10">
    <location>
        <begin position="275"/>
        <end position="289"/>
    </location>
</feature>
<comment type="similarity">
    <text evidence="8">Belongs to the class I-like SAM-binding methyltransferase superfamily. TRM61 family.</text>
</comment>
<sequence>MNYIQVPGNEIVKSGDTCVIHVSDTQRYIFKVVPNGEIQTKFGQIKSEDLLNHKYGVKFQCKRGWVLPLRLTPELWTQLLPHRTQILYQADISMILLQLDIKPGSIIVESGTGSGSLSHALIRACRPNGFLYTFEVNEFRAKEVQNEFVEHGYGDLVRVTNRNVCDLGFGDDLIDKADACLLDLPQTWSAIEHAHKILKPHGSRLCTFSPCVEQVKQNVAKMIELKMKDIVTLETLLQPYEIKAHDLRLWDESTLDGLTAIDKKRFENLEGTLESNRRSTGDSKSKNCEESTNLEAGNKNESSDCGIDDRILTDTKVSLHSQNESSDCGDNDSKALQRALTDPKAPFQSHMLPKKSYAYAKHYNESVSHSGYLTFATKRP</sequence>
<keyword evidence="5 8" id="KW-0819">tRNA processing</keyword>
<protein>
    <recommendedName>
        <fullName evidence="8">tRNA (adenine(58)-N(1))-methyltransferase catalytic subunit TRMT61A</fullName>
        <ecNumber evidence="8">2.1.1.220</ecNumber>
    </recommendedName>
</protein>
<evidence type="ECO:0000256" key="9">
    <source>
        <dbReference type="PIRSR" id="PIRSR017269-1"/>
    </source>
</evidence>
<evidence type="ECO:0000256" key="1">
    <source>
        <dbReference type="ARBA" id="ARBA00004123"/>
    </source>
</evidence>
<dbReference type="InterPro" id="IPR029063">
    <property type="entry name" value="SAM-dependent_MTases_sf"/>
</dbReference>
<evidence type="ECO:0000256" key="4">
    <source>
        <dbReference type="ARBA" id="ARBA00022691"/>
    </source>
</evidence>
<keyword evidence="6 8" id="KW-0539">Nucleus</keyword>
<feature type="binding site" evidence="9">
    <location>
        <position position="183"/>
    </location>
    <ligand>
        <name>S-adenosyl-L-methionine</name>
        <dbReference type="ChEBI" id="CHEBI:59789"/>
    </ligand>
</feature>
<evidence type="ECO:0000259" key="11">
    <source>
        <dbReference type="Pfam" id="PF08704"/>
    </source>
</evidence>
<dbReference type="SUPFAM" id="SSF53335">
    <property type="entry name" value="S-adenosyl-L-methionine-dependent methyltransferases"/>
    <property type="match status" value="1"/>
</dbReference>
<dbReference type="GO" id="GO:0005634">
    <property type="term" value="C:nucleus"/>
    <property type="evidence" value="ECO:0007669"/>
    <property type="project" value="UniProtKB-SubCell"/>
</dbReference>
<feature type="binding site" evidence="9">
    <location>
        <position position="135"/>
    </location>
    <ligand>
        <name>S-adenosyl-L-methionine</name>
        <dbReference type="ChEBI" id="CHEBI:59789"/>
    </ligand>
</feature>
<dbReference type="PANTHER" id="PTHR12133:SF2">
    <property type="entry name" value="TRNA (ADENINE(58)-N(1))-METHYLTRANSFERASE CATALYTIC SUBUNIT TRMT61A"/>
    <property type="match status" value="1"/>
</dbReference>
<comment type="function">
    <text evidence="8">Catalytic subunit of tRNA (adenine-N(1)-)-methyltransferase, which catalyzes the formation of N(1)-methyladenine at position 58 (m1A58) in initiator methionyl-tRNA.</text>
</comment>
<dbReference type="PROSITE" id="PS51620">
    <property type="entry name" value="SAM_TRM61"/>
    <property type="match status" value="1"/>
</dbReference>
<evidence type="ECO:0000256" key="10">
    <source>
        <dbReference type="SAM" id="MobiDB-lite"/>
    </source>
</evidence>
<feature type="binding site" evidence="9">
    <location>
        <begin position="114"/>
        <end position="117"/>
    </location>
    <ligand>
        <name>S-adenosyl-L-methionine</name>
        <dbReference type="ChEBI" id="CHEBI:59789"/>
    </ligand>
</feature>
<reference evidence="12" key="1">
    <citation type="submission" date="2018-10" db="EMBL/GenBank/DDBJ databases">
        <title>Transcriptome assembly of Aceria tosichella (Wheat curl mite) Type 2.</title>
        <authorList>
            <person name="Scully E.D."/>
            <person name="Geib S.M."/>
            <person name="Palmer N.A."/>
            <person name="Gupta A.K."/>
            <person name="Sarath G."/>
            <person name="Tatineni S."/>
        </authorList>
    </citation>
    <scope>NUCLEOTIDE SEQUENCE</scope>
    <source>
        <strain evidence="12">LincolnNE</strain>
    </source>
</reference>
<evidence type="ECO:0000256" key="5">
    <source>
        <dbReference type="ARBA" id="ARBA00022694"/>
    </source>
</evidence>
<evidence type="ECO:0000256" key="8">
    <source>
        <dbReference type="PIRNR" id="PIRNR017269"/>
    </source>
</evidence>
<dbReference type="Pfam" id="PF08704">
    <property type="entry name" value="GCD14"/>
    <property type="match status" value="1"/>
</dbReference>
<organism evidence="12">
    <name type="scientific">Aceria tosichella</name>
    <name type="common">wheat curl mite</name>
    <dbReference type="NCBI Taxonomy" id="561515"/>
    <lineage>
        <taxon>Eukaryota</taxon>
        <taxon>Metazoa</taxon>
        <taxon>Ecdysozoa</taxon>
        <taxon>Arthropoda</taxon>
        <taxon>Chelicerata</taxon>
        <taxon>Arachnida</taxon>
        <taxon>Acari</taxon>
        <taxon>Acariformes</taxon>
        <taxon>Trombidiformes</taxon>
        <taxon>Prostigmata</taxon>
        <taxon>Eupodina</taxon>
        <taxon>Eriophyoidea</taxon>
        <taxon>Eriophyidae</taxon>
        <taxon>Eriophyinae</taxon>
        <taxon>Aceriini</taxon>
        <taxon>Aceria</taxon>
    </lineage>
</organism>
<dbReference type="PANTHER" id="PTHR12133">
    <property type="entry name" value="TRNA (ADENINE(58)-N(1))-METHYLTRANSFERASE"/>
    <property type="match status" value="1"/>
</dbReference>
<feature type="domain" description="tRNA (adenine(58)-N(1))-methyltransferase catalytic subunit TRM61 C-terminal" evidence="11">
    <location>
        <begin position="64"/>
        <end position="378"/>
    </location>
</feature>
<dbReference type="Gene3D" id="3.10.330.20">
    <property type="match status" value="1"/>
</dbReference>
<dbReference type="EMBL" id="GGYP01003791">
    <property type="protein sequence ID" value="MDE48562.1"/>
    <property type="molecule type" value="Transcribed_RNA"/>
</dbReference>
<dbReference type="InterPro" id="IPR014816">
    <property type="entry name" value="tRNA_MeTrfase_Gcd14"/>
</dbReference>
<dbReference type="EC" id="2.1.1.220" evidence="8"/>
<evidence type="ECO:0000256" key="2">
    <source>
        <dbReference type="ARBA" id="ARBA00022603"/>
    </source>
</evidence>
<dbReference type="AlphaFoldDB" id="A0A6G1SF22"/>
<gene>
    <name evidence="12" type="primary">TRMT61A</name>
    <name evidence="12" type="ORF">g.1619</name>
</gene>
<keyword evidence="4 8" id="KW-0949">S-adenosyl-L-methionine</keyword>
<keyword evidence="3 8" id="KW-0808">Transferase</keyword>
<comment type="catalytic activity">
    <reaction evidence="8">
        <text>adenosine(58) in tRNA + S-adenosyl-L-methionine = N(1)-methyladenosine(58) in tRNA + S-adenosyl-L-homocysteine + H(+)</text>
        <dbReference type="Rhea" id="RHEA:43152"/>
        <dbReference type="Rhea" id="RHEA-COMP:10365"/>
        <dbReference type="Rhea" id="RHEA-COMP:10366"/>
        <dbReference type="ChEBI" id="CHEBI:15378"/>
        <dbReference type="ChEBI" id="CHEBI:57856"/>
        <dbReference type="ChEBI" id="CHEBI:59789"/>
        <dbReference type="ChEBI" id="CHEBI:74411"/>
        <dbReference type="ChEBI" id="CHEBI:74491"/>
        <dbReference type="EC" id="2.1.1.220"/>
    </reaction>
</comment>
<dbReference type="GO" id="GO:0030488">
    <property type="term" value="P:tRNA methylation"/>
    <property type="evidence" value="ECO:0007669"/>
    <property type="project" value="InterPro"/>
</dbReference>
<keyword evidence="2 8" id="KW-0489">Methyltransferase</keyword>
<evidence type="ECO:0000256" key="7">
    <source>
        <dbReference type="ARBA" id="ARBA00048481"/>
    </source>
</evidence>
<comment type="subcellular location">
    <subcellularLocation>
        <location evidence="1 8">Nucleus</location>
    </subcellularLocation>
</comment>
<proteinExistence type="inferred from homology"/>
<accession>A0A6G1SF22</accession>
<dbReference type="GO" id="GO:0031515">
    <property type="term" value="C:tRNA (m1A) methyltransferase complex"/>
    <property type="evidence" value="ECO:0007669"/>
    <property type="project" value="UniProtKB-UniRule"/>
</dbReference>
<dbReference type="Gene3D" id="3.40.50.150">
    <property type="entry name" value="Vaccinia Virus protein VP39"/>
    <property type="match status" value="1"/>
</dbReference>
<feature type="region of interest" description="Disordered" evidence="10">
    <location>
        <begin position="272"/>
        <end position="305"/>
    </location>
</feature>
<evidence type="ECO:0000256" key="3">
    <source>
        <dbReference type="ARBA" id="ARBA00022679"/>
    </source>
</evidence>
<dbReference type="GO" id="GO:0160107">
    <property type="term" value="F:tRNA (adenine(58)-N1)-methyltransferase activity"/>
    <property type="evidence" value="ECO:0007669"/>
    <property type="project" value="UniProtKB-EC"/>
</dbReference>
<name>A0A6G1SF22_9ACAR</name>
<evidence type="ECO:0000313" key="12">
    <source>
        <dbReference type="EMBL" id="MDE48562.1"/>
    </source>
</evidence>